<reference evidence="2 3" key="1">
    <citation type="submission" date="2019-03" db="EMBL/GenBank/DDBJ databases">
        <title>Genomic Encyclopedia of Type Strains, Phase IV (KMG-IV): sequencing the most valuable type-strain genomes for metagenomic binning, comparative biology and taxonomic classification.</title>
        <authorList>
            <person name="Goeker M."/>
        </authorList>
    </citation>
    <scope>NUCLEOTIDE SEQUENCE [LARGE SCALE GENOMIC DNA]</scope>
    <source>
        <strain evidence="2 3">DSM 45361</strain>
    </source>
</reference>
<dbReference type="CDD" id="cd04301">
    <property type="entry name" value="NAT_SF"/>
    <property type="match status" value="1"/>
</dbReference>
<proteinExistence type="predicted"/>
<gene>
    <name evidence="2" type="ORF">EV186_104172</name>
</gene>
<dbReference type="Pfam" id="PF00583">
    <property type="entry name" value="Acetyltransf_1"/>
    <property type="match status" value="1"/>
</dbReference>
<dbReference type="InterPro" id="IPR000182">
    <property type="entry name" value="GNAT_dom"/>
</dbReference>
<dbReference type="InterPro" id="IPR016181">
    <property type="entry name" value="Acyl_CoA_acyltransferase"/>
</dbReference>
<dbReference type="OrthoDB" id="3814600at2"/>
<dbReference type="PROSITE" id="PS51186">
    <property type="entry name" value="GNAT"/>
    <property type="match status" value="1"/>
</dbReference>
<evidence type="ECO:0000313" key="2">
    <source>
        <dbReference type="EMBL" id="TDP96190.1"/>
    </source>
</evidence>
<accession>A0A4R6S8L5</accession>
<evidence type="ECO:0000259" key="1">
    <source>
        <dbReference type="PROSITE" id="PS51186"/>
    </source>
</evidence>
<name>A0A4R6S8L5_LABRH</name>
<dbReference type="GO" id="GO:0016747">
    <property type="term" value="F:acyltransferase activity, transferring groups other than amino-acyl groups"/>
    <property type="evidence" value="ECO:0007669"/>
    <property type="project" value="InterPro"/>
</dbReference>
<dbReference type="RefSeq" id="WP_133851574.1">
    <property type="nucleotide sequence ID" value="NZ_SNXZ01000004.1"/>
</dbReference>
<dbReference type="Gene3D" id="3.40.630.30">
    <property type="match status" value="1"/>
</dbReference>
<evidence type="ECO:0000313" key="3">
    <source>
        <dbReference type="Proteomes" id="UP000295444"/>
    </source>
</evidence>
<dbReference type="EMBL" id="SNXZ01000004">
    <property type="protein sequence ID" value="TDP96190.1"/>
    <property type="molecule type" value="Genomic_DNA"/>
</dbReference>
<protein>
    <submittedName>
        <fullName evidence="2">Acetyltransferase (GNAT) family protein</fullName>
    </submittedName>
</protein>
<dbReference type="AlphaFoldDB" id="A0A4R6S8L5"/>
<dbReference type="SUPFAM" id="SSF55729">
    <property type="entry name" value="Acyl-CoA N-acyltransferases (Nat)"/>
    <property type="match status" value="1"/>
</dbReference>
<comment type="caution">
    <text evidence="2">The sequence shown here is derived from an EMBL/GenBank/DDBJ whole genome shotgun (WGS) entry which is preliminary data.</text>
</comment>
<feature type="domain" description="N-acetyltransferase" evidence="1">
    <location>
        <begin position="110"/>
        <end position="244"/>
    </location>
</feature>
<dbReference type="Proteomes" id="UP000295444">
    <property type="component" value="Unassembled WGS sequence"/>
</dbReference>
<keyword evidence="3" id="KW-1185">Reference proteome</keyword>
<organism evidence="2 3">
    <name type="scientific">Labedaea rhizosphaerae</name>
    <dbReference type="NCBI Taxonomy" id="598644"/>
    <lineage>
        <taxon>Bacteria</taxon>
        <taxon>Bacillati</taxon>
        <taxon>Actinomycetota</taxon>
        <taxon>Actinomycetes</taxon>
        <taxon>Pseudonocardiales</taxon>
        <taxon>Pseudonocardiaceae</taxon>
        <taxon>Labedaea</taxon>
    </lineage>
</organism>
<sequence length="244" mass="26305">MIQAALRASIEGRSVRVGPFLVVFNERSDNPFRNYAIPDDGAEPTDAELAALVDAFRARERKPRFELVTPNPPVEAALERFGFTVDDRLVLMAIDENDLTAPDPVPGIELVVADTDETMWDALRIQYVAYAEGAELVQADVDGALRAGADGQVMVLATVDGKPAGAGQSTVPKLGMTEIAGVAVLPEFRRRHVASLIGAELTKRAFAAGLRPYLQCETENEGRLYGKLGYRNSGELVTASLTCS</sequence>
<keyword evidence="2" id="KW-0808">Transferase</keyword>